<dbReference type="Proteomes" id="UP000789525">
    <property type="component" value="Unassembled WGS sequence"/>
</dbReference>
<accession>A0ACA9L451</accession>
<feature type="non-terminal residue" evidence="1">
    <location>
        <position position="1"/>
    </location>
</feature>
<evidence type="ECO:0000313" key="2">
    <source>
        <dbReference type="Proteomes" id="UP000789525"/>
    </source>
</evidence>
<name>A0ACA9L451_9GLOM</name>
<reference evidence="1" key="1">
    <citation type="submission" date="2021-06" db="EMBL/GenBank/DDBJ databases">
        <authorList>
            <person name="Kallberg Y."/>
            <person name="Tangrot J."/>
            <person name="Rosling A."/>
        </authorList>
    </citation>
    <scope>NUCLEOTIDE SEQUENCE</scope>
    <source>
        <strain evidence="1">CL356</strain>
    </source>
</reference>
<organism evidence="1 2">
    <name type="scientific">Acaulospora colombiana</name>
    <dbReference type="NCBI Taxonomy" id="27376"/>
    <lineage>
        <taxon>Eukaryota</taxon>
        <taxon>Fungi</taxon>
        <taxon>Fungi incertae sedis</taxon>
        <taxon>Mucoromycota</taxon>
        <taxon>Glomeromycotina</taxon>
        <taxon>Glomeromycetes</taxon>
        <taxon>Diversisporales</taxon>
        <taxon>Acaulosporaceae</taxon>
        <taxon>Acaulospora</taxon>
    </lineage>
</organism>
<keyword evidence="2" id="KW-1185">Reference proteome</keyword>
<sequence length="386" mass="44535">VDMSAPEVHIDTAGSDPGDQLCQTDGSRTSETNVSNEIPEFLNLLKELKGKVKEIKDQISVTTSKVKEHQTKTNHGISILDVKYHTLLQYITNLAFLIHMKLQGKSIVDHPVILNLVELRIVLEKIKPIEQKLKYQIDKLIRATVMEEDNDKVDLTSSAADPLSFKPNPQNLISESEEKREKGEDDTGIYKAPKFAPMHFDENKGNRFKSEKEQSRMLARASKSRIMKDLIAEYDDRPEEVDIIGGVHGGTVADERLEKELEERRRYEEENFIRLPMSKKELQKIRDRTKFEDEFENLNDFGSLTAIQDDTEAFEKQRTNILVRRNARKEGHRGQRSSDDDDGDGSRDAHQANELFDGLMTDLSQDKKRKNKFQKAKRNMKRQKRR</sequence>
<gene>
    <name evidence="1" type="ORF">ACOLOM_LOCUS2961</name>
</gene>
<dbReference type="EMBL" id="CAJVPT010004174">
    <property type="protein sequence ID" value="CAG8504918.1"/>
    <property type="molecule type" value="Genomic_DNA"/>
</dbReference>
<protein>
    <submittedName>
        <fullName evidence="1">10897_t:CDS:1</fullName>
    </submittedName>
</protein>
<proteinExistence type="predicted"/>
<comment type="caution">
    <text evidence="1">The sequence shown here is derived from an EMBL/GenBank/DDBJ whole genome shotgun (WGS) entry which is preliminary data.</text>
</comment>
<evidence type="ECO:0000313" key="1">
    <source>
        <dbReference type="EMBL" id="CAG8504918.1"/>
    </source>
</evidence>